<dbReference type="EMBL" id="SNVX01000025">
    <property type="protein sequence ID" value="TDN48854.1"/>
    <property type="molecule type" value="Genomic_DNA"/>
</dbReference>
<name>A0A4R6DVQ8_SCAGO</name>
<accession>A0A4R6DVQ8</accession>
<evidence type="ECO:0008006" key="4">
    <source>
        <dbReference type="Google" id="ProtNLM"/>
    </source>
</evidence>
<gene>
    <name evidence="2" type="ORF">EC847_12521</name>
</gene>
<feature type="region of interest" description="Disordered" evidence="1">
    <location>
        <begin position="1"/>
        <end position="101"/>
    </location>
</feature>
<organism evidence="2 3">
    <name type="scientific">Scandinavium goeteborgense</name>
    <dbReference type="NCBI Taxonomy" id="1851514"/>
    <lineage>
        <taxon>Bacteria</taxon>
        <taxon>Pseudomonadati</taxon>
        <taxon>Pseudomonadota</taxon>
        <taxon>Gammaproteobacteria</taxon>
        <taxon>Enterobacterales</taxon>
        <taxon>Enterobacteriaceae</taxon>
        <taxon>Scandinavium</taxon>
    </lineage>
</organism>
<reference evidence="2 3" key="1">
    <citation type="submission" date="2019-03" db="EMBL/GenBank/DDBJ databases">
        <title>Genomic analyses of the natural microbiome of Caenorhabditis elegans.</title>
        <authorList>
            <person name="Samuel B."/>
        </authorList>
    </citation>
    <scope>NUCLEOTIDE SEQUENCE [LARGE SCALE GENOMIC DNA]</scope>
    <source>
        <strain evidence="2 3">BIGb0156</strain>
    </source>
</reference>
<proteinExistence type="predicted"/>
<evidence type="ECO:0000313" key="2">
    <source>
        <dbReference type="EMBL" id="TDN48854.1"/>
    </source>
</evidence>
<evidence type="ECO:0000256" key="1">
    <source>
        <dbReference type="SAM" id="MobiDB-lite"/>
    </source>
</evidence>
<dbReference type="Proteomes" id="UP000295530">
    <property type="component" value="Unassembled WGS sequence"/>
</dbReference>
<feature type="compositionally biased region" description="Basic and acidic residues" evidence="1">
    <location>
        <begin position="1"/>
        <end position="14"/>
    </location>
</feature>
<comment type="caution">
    <text evidence="2">The sequence shown here is derived from an EMBL/GenBank/DDBJ whole genome shotgun (WGS) entry which is preliminary data.</text>
</comment>
<sequence>MSKEDDQNPMKDENEAALEMLLSGEGPMLEGEEAPPLQEMPPEIGEEEDAFAQAMALLQQEANQEGQEHPQVQGAGQSNVTEYEEIQSPTLRDLDASRRPSRKTVCETCPNSVWFASPEEVKCYCRVMFMTSWSTKQQNVLINCDGIYLGQEE</sequence>
<dbReference type="AlphaFoldDB" id="A0A4R6DVQ8"/>
<keyword evidence="3" id="KW-1185">Reference proteome</keyword>
<protein>
    <recommendedName>
        <fullName evidence="4">TraH protein</fullName>
    </recommendedName>
</protein>
<evidence type="ECO:0000313" key="3">
    <source>
        <dbReference type="Proteomes" id="UP000295530"/>
    </source>
</evidence>